<gene>
    <name evidence="2" type="ORF">GCM10009789_18990</name>
</gene>
<evidence type="ECO:0000313" key="3">
    <source>
        <dbReference type="Proteomes" id="UP001500393"/>
    </source>
</evidence>
<dbReference type="EMBL" id="BAAAOS010000017">
    <property type="protein sequence ID" value="GAA1565678.1"/>
    <property type="molecule type" value="Genomic_DNA"/>
</dbReference>
<feature type="transmembrane region" description="Helical" evidence="1">
    <location>
        <begin position="87"/>
        <end position="105"/>
    </location>
</feature>
<evidence type="ECO:0000256" key="1">
    <source>
        <dbReference type="SAM" id="Phobius"/>
    </source>
</evidence>
<keyword evidence="1" id="KW-0812">Transmembrane</keyword>
<reference evidence="2 3" key="1">
    <citation type="journal article" date="2019" name="Int. J. Syst. Evol. Microbiol.">
        <title>The Global Catalogue of Microorganisms (GCM) 10K type strain sequencing project: providing services to taxonomists for standard genome sequencing and annotation.</title>
        <authorList>
            <consortium name="The Broad Institute Genomics Platform"/>
            <consortium name="The Broad Institute Genome Sequencing Center for Infectious Disease"/>
            <person name="Wu L."/>
            <person name="Ma J."/>
        </authorList>
    </citation>
    <scope>NUCLEOTIDE SEQUENCE [LARGE SCALE GENOMIC DNA]</scope>
    <source>
        <strain evidence="2 3">JCM 14969</strain>
    </source>
</reference>
<feature type="transmembrane region" description="Helical" evidence="1">
    <location>
        <begin position="46"/>
        <end position="67"/>
    </location>
</feature>
<accession>A0ABN2CXH8</accession>
<dbReference type="RefSeq" id="WP_344211967.1">
    <property type="nucleotide sequence ID" value="NZ_BAAAOS010000017.1"/>
</dbReference>
<name>A0ABN2CXH8_9ACTN</name>
<keyword evidence="3" id="KW-1185">Reference proteome</keyword>
<keyword evidence="1" id="KW-0472">Membrane</keyword>
<organism evidence="2 3">
    <name type="scientific">Kribbella sancticallisti</name>
    <dbReference type="NCBI Taxonomy" id="460087"/>
    <lineage>
        <taxon>Bacteria</taxon>
        <taxon>Bacillati</taxon>
        <taxon>Actinomycetota</taxon>
        <taxon>Actinomycetes</taxon>
        <taxon>Propionibacteriales</taxon>
        <taxon>Kribbellaceae</taxon>
        <taxon>Kribbella</taxon>
    </lineage>
</organism>
<proteinExistence type="predicted"/>
<evidence type="ECO:0008006" key="4">
    <source>
        <dbReference type="Google" id="ProtNLM"/>
    </source>
</evidence>
<sequence>MMTELTYLIYLGIAVPLTLWMAQSVRRNGRVFLADVFDGHKEFAEALNRLLVVGFYLVNLGFVTLFLRTIGTVPDAQVMVERLSARIGVMLLVLGVLHLINVWIFNTMRSRRRAEGERRPLTGTKPPVPAGY</sequence>
<dbReference type="Proteomes" id="UP001500393">
    <property type="component" value="Unassembled WGS sequence"/>
</dbReference>
<comment type="caution">
    <text evidence="2">The sequence shown here is derived from an EMBL/GenBank/DDBJ whole genome shotgun (WGS) entry which is preliminary data.</text>
</comment>
<protein>
    <recommendedName>
        <fullName evidence="4">Integral membrane protein</fullName>
    </recommendedName>
</protein>
<feature type="transmembrane region" description="Helical" evidence="1">
    <location>
        <begin position="6"/>
        <end position="25"/>
    </location>
</feature>
<keyword evidence="1" id="KW-1133">Transmembrane helix</keyword>
<evidence type="ECO:0000313" key="2">
    <source>
        <dbReference type="EMBL" id="GAA1565678.1"/>
    </source>
</evidence>